<dbReference type="Pfam" id="PF13560">
    <property type="entry name" value="HTH_31"/>
    <property type="match status" value="1"/>
</dbReference>
<dbReference type="SUPFAM" id="SSF47413">
    <property type="entry name" value="lambda repressor-like DNA-binding domains"/>
    <property type="match status" value="1"/>
</dbReference>
<dbReference type="HOGENOM" id="CLU_066192_47_5_6"/>
<sequence length="87" mass="9657">MDASILARRLGAQITEMRHNRGLTIIKLASLAGVTRQKLSEIEKGRLTVSMAMYAQVISALDAQITLVPAFKPTLEELEDLFKESKE</sequence>
<feature type="domain" description="HTH cro/C1-type" evidence="1">
    <location>
        <begin position="14"/>
        <end position="68"/>
    </location>
</feature>
<dbReference type="RefSeq" id="WP_016492667.1">
    <property type="nucleotide sequence ID" value="NC_021499.1"/>
</dbReference>
<evidence type="ECO:0000313" key="2">
    <source>
        <dbReference type="EMBL" id="BAN48473.1"/>
    </source>
</evidence>
<dbReference type="GO" id="GO:0003677">
    <property type="term" value="F:DNA binding"/>
    <property type="evidence" value="ECO:0007669"/>
    <property type="project" value="InterPro"/>
</dbReference>
<organism evidence="2 3">
    <name type="scientific">Metapseudomonas resinovorans NBRC 106553</name>
    <dbReference type="NCBI Taxonomy" id="1245471"/>
    <lineage>
        <taxon>Bacteria</taxon>
        <taxon>Pseudomonadati</taxon>
        <taxon>Pseudomonadota</taxon>
        <taxon>Gammaproteobacteria</taxon>
        <taxon>Pseudomonadales</taxon>
        <taxon>Pseudomonadaceae</taxon>
        <taxon>Metapseudomonas</taxon>
    </lineage>
</organism>
<keyword evidence="3" id="KW-1185">Reference proteome</keyword>
<protein>
    <recommendedName>
        <fullName evidence="1">HTH cro/C1-type domain-containing protein</fullName>
    </recommendedName>
</protein>
<proteinExistence type="predicted"/>
<dbReference type="eggNOG" id="COG1476">
    <property type="taxonomic scope" value="Bacteria"/>
</dbReference>
<dbReference type="Proteomes" id="UP000015503">
    <property type="component" value="Chromosome"/>
</dbReference>
<dbReference type="Gene3D" id="1.10.260.40">
    <property type="entry name" value="lambda repressor-like DNA-binding domains"/>
    <property type="match status" value="1"/>
</dbReference>
<dbReference type="CDD" id="cd00093">
    <property type="entry name" value="HTH_XRE"/>
    <property type="match status" value="1"/>
</dbReference>
<dbReference type="AlphaFoldDB" id="S6ARE8"/>
<evidence type="ECO:0000259" key="1">
    <source>
        <dbReference type="PROSITE" id="PS50943"/>
    </source>
</evidence>
<evidence type="ECO:0000313" key="3">
    <source>
        <dbReference type="Proteomes" id="UP000015503"/>
    </source>
</evidence>
<reference evidence="2 3" key="1">
    <citation type="journal article" date="2013" name="Genome Announc.">
        <title>Complete Genome Sequence of the Carbazole Degrader Pseudomonas resinovorans Strain CA10 (NBRC 106553).</title>
        <authorList>
            <person name="Shintani M."/>
            <person name="Hosoyama A."/>
            <person name="Ohji S."/>
            <person name="Tsuchikane K."/>
            <person name="Takarada H."/>
            <person name="Yamazoe A."/>
            <person name="Fujita N."/>
            <person name="Nojiri H."/>
        </authorList>
    </citation>
    <scope>NUCLEOTIDE SEQUENCE [LARGE SCALE GENOMIC DNA]</scope>
    <source>
        <strain evidence="2 3">NBRC 106553</strain>
    </source>
</reference>
<dbReference type="KEGG" id="pre:PCA10_27410"/>
<name>S6ARE8_METRE</name>
<dbReference type="InterPro" id="IPR001387">
    <property type="entry name" value="Cro/C1-type_HTH"/>
</dbReference>
<dbReference type="SMART" id="SM00530">
    <property type="entry name" value="HTH_XRE"/>
    <property type="match status" value="1"/>
</dbReference>
<dbReference type="STRING" id="1245471.PCA10_27410"/>
<gene>
    <name evidence="2" type="ORF">PCA10_27410</name>
</gene>
<dbReference type="PROSITE" id="PS50943">
    <property type="entry name" value="HTH_CROC1"/>
    <property type="match status" value="1"/>
</dbReference>
<dbReference type="PATRIC" id="fig|1245471.3.peg.2778"/>
<dbReference type="EMBL" id="AP013068">
    <property type="protein sequence ID" value="BAN48473.1"/>
    <property type="molecule type" value="Genomic_DNA"/>
</dbReference>
<accession>S6ARE8</accession>
<dbReference type="InterPro" id="IPR010982">
    <property type="entry name" value="Lambda_DNA-bd_dom_sf"/>
</dbReference>
<dbReference type="OrthoDB" id="9156632at2"/>